<keyword evidence="2" id="KW-1185">Reference proteome</keyword>
<reference evidence="1 2" key="1">
    <citation type="submission" date="2019-01" db="EMBL/GenBank/DDBJ databases">
        <title>Draft genome sequences of the type strains of six Macrococcus species.</title>
        <authorList>
            <person name="Mazhar S."/>
            <person name="Altermann E."/>
            <person name="Hill C."/>
            <person name="Mcauliffe O."/>
        </authorList>
    </citation>
    <scope>NUCLEOTIDE SEQUENCE [LARGE SCALE GENOMIC DNA]</scope>
    <source>
        <strain evidence="1 2">ATCC 51828</strain>
    </source>
</reference>
<proteinExistence type="predicted"/>
<gene>
    <name evidence="1" type="ORF">ERX40_10895</name>
</gene>
<organism evidence="1 2">
    <name type="scientific">Macrococcus carouselicus</name>
    <dbReference type="NCBI Taxonomy" id="69969"/>
    <lineage>
        <taxon>Bacteria</taxon>
        <taxon>Bacillati</taxon>
        <taxon>Bacillota</taxon>
        <taxon>Bacilli</taxon>
        <taxon>Bacillales</taxon>
        <taxon>Staphylococcaceae</taxon>
        <taxon>Macrococcus</taxon>
    </lineage>
</organism>
<evidence type="ECO:0000313" key="1">
    <source>
        <dbReference type="EMBL" id="TDL94377.1"/>
    </source>
</evidence>
<accession>A0A9Q8FPW8</accession>
<protein>
    <submittedName>
        <fullName evidence="1">Uncharacterized protein</fullName>
    </submittedName>
</protein>
<sequence>MRKVIHALLDSTMTGYQIETQTGVRQSTISDLRRGKFTIDRLPFSTTETLYKFWLRETSINKKRSK</sequence>
<dbReference type="Proteomes" id="UP000295280">
    <property type="component" value="Unassembled WGS sequence"/>
</dbReference>
<comment type="caution">
    <text evidence="1">The sequence shown here is derived from an EMBL/GenBank/DDBJ whole genome shotgun (WGS) entry which is preliminary data.</text>
</comment>
<name>A0A9Q8FPW8_9STAP</name>
<dbReference type="EMBL" id="SCWD01000009">
    <property type="protein sequence ID" value="TDL94377.1"/>
    <property type="molecule type" value="Genomic_DNA"/>
</dbReference>
<dbReference type="AlphaFoldDB" id="A0A9Q8FPW8"/>
<dbReference type="OrthoDB" id="2396788at2"/>
<evidence type="ECO:0000313" key="2">
    <source>
        <dbReference type="Proteomes" id="UP000295280"/>
    </source>
</evidence>